<dbReference type="PRINTS" id="PR00385">
    <property type="entry name" value="P450"/>
</dbReference>
<dbReference type="PANTHER" id="PTHR47950">
    <property type="entry name" value="CYTOCHROME P450, FAMILY 76, SUBFAMILY C, POLYPEPTIDE 5-RELATED"/>
    <property type="match status" value="1"/>
</dbReference>
<dbReference type="InterPro" id="IPR002401">
    <property type="entry name" value="Cyt_P450_E_grp-I"/>
</dbReference>
<feature type="signal peptide" evidence="7">
    <location>
        <begin position="1"/>
        <end position="19"/>
    </location>
</feature>
<comment type="similarity">
    <text evidence="1 6">Belongs to the cytochrome P450 family.</text>
</comment>
<gene>
    <name evidence="8" type="primary">CYP76G10</name>
</gene>
<dbReference type="GO" id="GO:0005506">
    <property type="term" value="F:iron ion binding"/>
    <property type="evidence" value="ECO:0007669"/>
    <property type="project" value="InterPro"/>
</dbReference>
<keyword evidence="5 6" id="KW-0349">Heme</keyword>
<dbReference type="GO" id="GO:0016705">
    <property type="term" value="F:oxidoreductase activity, acting on paired donors, with incorporation or reduction of molecular oxygen"/>
    <property type="evidence" value="ECO:0007669"/>
    <property type="project" value="InterPro"/>
</dbReference>
<keyword evidence="7" id="KW-0732">Signal</keyword>
<accession>A0A0B5KT63</accession>
<keyword evidence="3 6" id="KW-0560">Oxidoreductase</keyword>
<dbReference type="Pfam" id="PF00067">
    <property type="entry name" value="p450"/>
    <property type="match status" value="1"/>
</dbReference>
<evidence type="ECO:0000256" key="5">
    <source>
        <dbReference type="PIRSR" id="PIRSR602401-1"/>
    </source>
</evidence>
<dbReference type="PANTHER" id="PTHR47950:SF44">
    <property type="entry name" value="CYTOCHROME P450, FAMILY 76, SUBFAMILY C, POLYPEPTIDE 5-RELATED"/>
    <property type="match status" value="1"/>
</dbReference>
<dbReference type="PRINTS" id="PR00463">
    <property type="entry name" value="EP450I"/>
</dbReference>
<reference evidence="8" key="1">
    <citation type="journal article" date="2015" name="Phytochemistry">
        <title>The transcriptome of sesquiterpenoid biosynthesis in heartwood xylem of Western Australian sandalwood (Santalum spicatum).</title>
        <authorList>
            <person name="Moniodis J."/>
            <person name="Jones C.G."/>
            <person name="Barbour E.L."/>
            <person name="Plummer J.A."/>
            <person name="Ghisalberti E.L."/>
            <person name="Bohlmann J."/>
        </authorList>
    </citation>
    <scope>NUCLEOTIDE SEQUENCE</scope>
</reference>
<dbReference type="AlphaFoldDB" id="A0A0B5KT63"/>
<keyword evidence="6" id="KW-0503">Monooxygenase</keyword>
<dbReference type="GO" id="GO:0020037">
    <property type="term" value="F:heme binding"/>
    <property type="evidence" value="ECO:0007669"/>
    <property type="project" value="InterPro"/>
</dbReference>
<evidence type="ECO:0000256" key="6">
    <source>
        <dbReference type="RuleBase" id="RU000461"/>
    </source>
</evidence>
<evidence type="ECO:0000256" key="2">
    <source>
        <dbReference type="ARBA" id="ARBA00022723"/>
    </source>
</evidence>
<evidence type="ECO:0000313" key="8">
    <source>
        <dbReference type="EMBL" id="AJG35804.1"/>
    </source>
</evidence>
<dbReference type="Gene3D" id="1.10.630.10">
    <property type="entry name" value="Cytochrome P450"/>
    <property type="match status" value="1"/>
</dbReference>
<dbReference type="GO" id="GO:0004497">
    <property type="term" value="F:monooxygenase activity"/>
    <property type="evidence" value="ECO:0007669"/>
    <property type="project" value="UniProtKB-KW"/>
</dbReference>
<dbReference type="InterPro" id="IPR036396">
    <property type="entry name" value="Cyt_P450_sf"/>
</dbReference>
<sequence>MDFLSCILFVLFAWALVRALPTLSRGSKAASGRLPPGPVPWPVVGNLLKLGNKPHKSLAELAKSYGPIMCLKLGHMTTIVISTPTVAKEVLQKQDVAFSNRTTPDAVRAHGHDLYSMAWLPVSTRWRTLRKISNSHIFTSQRLDENHHLRRRKLDELLARVAESSLVGAVVDMGAVAFLTSLNLLSNTVFSKDLVEPGLGAVQETKEVVWGIMEEAGRPNLVDYFPVLRRLDPQGIRRRMTGYFGKMLEVFGDIIDERLQWRKQLSDGDSPAATTTDVLDVLLNTIEDTEVEEKPSRTDVEHFLLDLFVAGSDTTSSTVEWGMTELLRKPEALERARSELHETIGPKNLVQEADIPRLPYLQAVVKETFRLHPAVPLLLPRTAENDAELCGFTVPAGAQIMVNAWAIGRDPGTWEDPESFSPERFLGSDVDVKGRNFELIPFGGGRRICPGLPLATRMVHLMLGSLIHGFRWKVADDGMGSPETAMDMDEKFGITLQKAKPLCAVPIRG</sequence>
<dbReference type="InterPro" id="IPR001128">
    <property type="entry name" value="Cyt_P450"/>
</dbReference>
<dbReference type="FunFam" id="1.10.630.10:FF:000007">
    <property type="entry name" value="Cytochrome P450 76C4"/>
    <property type="match status" value="1"/>
</dbReference>
<name>A0A0B5KT63_SANSP</name>
<keyword evidence="2 5" id="KW-0479">Metal-binding</keyword>
<evidence type="ECO:0000256" key="4">
    <source>
        <dbReference type="ARBA" id="ARBA00023004"/>
    </source>
</evidence>
<proteinExistence type="evidence at transcript level"/>
<feature type="chain" id="PRO_5002104850" evidence="7">
    <location>
        <begin position="20"/>
        <end position="509"/>
    </location>
</feature>
<dbReference type="SUPFAM" id="SSF48264">
    <property type="entry name" value="Cytochrome P450"/>
    <property type="match status" value="1"/>
</dbReference>
<protein>
    <submittedName>
        <fullName evidence="8">CYP76G10</fullName>
    </submittedName>
</protein>
<evidence type="ECO:0000256" key="3">
    <source>
        <dbReference type="ARBA" id="ARBA00023002"/>
    </source>
</evidence>
<dbReference type="CDD" id="cd11073">
    <property type="entry name" value="CYP76-like"/>
    <property type="match status" value="1"/>
</dbReference>
<evidence type="ECO:0000256" key="7">
    <source>
        <dbReference type="SAM" id="SignalP"/>
    </source>
</evidence>
<feature type="binding site" description="axial binding residue" evidence="5">
    <location>
        <position position="449"/>
    </location>
    <ligand>
        <name>heme</name>
        <dbReference type="ChEBI" id="CHEBI:30413"/>
    </ligand>
    <ligandPart>
        <name>Fe</name>
        <dbReference type="ChEBI" id="CHEBI:18248"/>
    </ligandPart>
</feature>
<organism evidence="8">
    <name type="scientific">Santalum spicatum</name>
    <name type="common">Australian sandalwood</name>
    <dbReference type="NCBI Taxonomy" id="453088"/>
    <lineage>
        <taxon>Eukaryota</taxon>
        <taxon>Viridiplantae</taxon>
        <taxon>Streptophyta</taxon>
        <taxon>Embryophyta</taxon>
        <taxon>Tracheophyta</taxon>
        <taxon>Spermatophyta</taxon>
        <taxon>Magnoliopsida</taxon>
        <taxon>eudicotyledons</taxon>
        <taxon>Gunneridae</taxon>
        <taxon>Pentapetalae</taxon>
        <taxon>Santalales</taxon>
        <taxon>Santalaceae</taxon>
        <taxon>Santalum</taxon>
    </lineage>
</organism>
<comment type="cofactor">
    <cofactor evidence="5">
        <name>heme</name>
        <dbReference type="ChEBI" id="CHEBI:30413"/>
    </cofactor>
</comment>
<dbReference type="EMBL" id="KM091272">
    <property type="protein sequence ID" value="AJG35804.1"/>
    <property type="molecule type" value="mRNA"/>
</dbReference>
<evidence type="ECO:0000256" key="1">
    <source>
        <dbReference type="ARBA" id="ARBA00010617"/>
    </source>
</evidence>
<dbReference type="InterPro" id="IPR017972">
    <property type="entry name" value="Cyt_P450_CS"/>
</dbReference>
<keyword evidence="4 5" id="KW-0408">Iron</keyword>
<dbReference type="PROSITE" id="PS00086">
    <property type="entry name" value="CYTOCHROME_P450"/>
    <property type="match status" value="1"/>
</dbReference>